<dbReference type="GO" id="GO:0045144">
    <property type="term" value="P:meiotic sister chromatid segregation"/>
    <property type="evidence" value="ECO:0007669"/>
    <property type="project" value="InterPro"/>
</dbReference>
<evidence type="ECO:0000256" key="2">
    <source>
        <dbReference type="ARBA" id="ARBA00022829"/>
    </source>
</evidence>
<keyword evidence="2" id="KW-0159">Chromosome partition</keyword>
<organism evidence="5 6">
    <name type="scientific">Coffea arabica</name>
    <name type="common">Arabian coffee</name>
    <dbReference type="NCBI Taxonomy" id="13443"/>
    <lineage>
        <taxon>Eukaryota</taxon>
        <taxon>Viridiplantae</taxon>
        <taxon>Streptophyta</taxon>
        <taxon>Embryophyta</taxon>
        <taxon>Tracheophyta</taxon>
        <taxon>Spermatophyta</taxon>
        <taxon>Magnoliopsida</taxon>
        <taxon>eudicotyledons</taxon>
        <taxon>Gunneridae</taxon>
        <taxon>Pentapetalae</taxon>
        <taxon>asterids</taxon>
        <taxon>lamiids</taxon>
        <taxon>Gentianales</taxon>
        <taxon>Rubiaceae</taxon>
        <taxon>Ixoroideae</taxon>
        <taxon>Gardenieae complex</taxon>
        <taxon>Bertiereae - Coffeeae clade</taxon>
        <taxon>Coffeeae</taxon>
        <taxon>Coffea</taxon>
    </lineage>
</organism>
<dbReference type="PANTHER" id="PTHR34373:SF8">
    <property type="entry name" value="SHUGOSHIN"/>
    <property type="match status" value="1"/>
</dbReference>
<feature type="compositionally biased region" description="Polar residues" evidence="3">
    <location>
        <begin position="22"/>
        <end position="37"/>
    </location>
</feature>
<reference evidence="5" key="1">
    <citation type="journal article" date="2025" name="Foods">
        <title>Unveiling the Microbial Signatures of Arabica Coffee Cherries: Insights into Ripeness Specific Diversity, Functional Traits, and Implications for Quality and Safety.</title>
        <authorList>
            <consortium name="RefSeq"/>
            <person name="Tenea G.N."/>
            <person name="Cifuentes V."/>
            <person name="Reyes P."/>
            <person name="Cevallos-Vallejos M."/>
        </authorList>
    </citation>
    <scope>NUCLEOTIDE SEQUENCE [LARGE SCALE GENOMIC DNA]</scope>
</reference>
<evidence type="ECO:0000313" key="6">
    <source>
        <dbReference type="RefSeq" id="XP_027107128.1"/>
    </source>
</evidence>
<sequence>MKGDRMAKRSSFGSVVRRRLSDITNSAPQPRSPSNVEKPSLDPSSKEYIDHLAKENMALVKLIQDKNKVIELNGIELQKLRINLQKMQMQNWNLAQANSVMIAELNFGKEKMMTLQHEISCKEALLKSRSLEIKERELTPAEETKHDNSKNRRPRFTRSRSVGHCTTVSHQVAAKEAAENKRLCLRRQSASSKMQQQENKENLFELEDVMLPTAGVPTDFGPASSPFTYKDCKDDKQHGAELKSRRPERTSIGGRPLRKAAEKVQSYKEVPLNSKMRRAN</sequence>
<name>A0A6P6U367_COFAR</name>
<comment type="similarity">
    <text evidence="1">Belongs to the shugoshin family.</text>
</comment>
<gene>
    <name evidence="6" type="primary">LOC113727271</name>
</gene>
<dbReference type="GeneID" id="113727271"/>
<dbReference type="InterPro" id="IPR011515">
    <property type="entry name" value="Shugoshin_C"/>
</dbReference>
<feature type="compositionally biased region" description="Basic and acidic residues" evidence="3">
    <location>
        <begin position="230"/>
        <end position="249"/>
    </location>
</feature>
<feature type="domain" description="Shugoshin C-terminal" evidence="4">
    <location>
        <begin position="254"/>
        <end position="278"/>
    </location>
</feature>
<proteinExistence type="inferred from homology"/>
<dbReference type="Proteomes" id="UP001652660">
    <property type="component" value="Chromosome 1c"/>
</dbReference>
<keyword evidence="5" id="KW-1185">Reference proteome</keyword>
<dbReference type="Pfam" id="PF07557">
    <property type="entry name" value="Shugoshin_C"/>
    <property type="match status" value="1"/>
</dbReference>
<feature type="compositionally biased region" description="Basic and acidic residues" evidence="3">
    <location>
        <begin position="136"/>
        <end position="150"/>
    </location>
</feature>
<evidence type="ECO:0000256" key="3">
    <source>
        <dbReference type="SAM" id="MobiDB-lite"/>
    </source>
</evidence>
<dbReference type="GO" id="GO:0034090">
    <property type="term" value="P:maintenance of meiotic sister chromatid cohesion"/>
    <property type="evidence" value="ECO:0007669"/>
    <property type="project" value="InterPro"/>
</dbReference>
<dbReference type="GO" id="GO:0000775">
    <property type="term" value="C:chromosome, centromeric region"/>
    <property type="evidence" value="ECO:0007669"/>
    <property type="project" value="InterPro"/>
</dbReference>
<feature type="region of interest" description="Disordered" evidence="3">
    <location>
        <begin position="136"/>
        <end position="163"/>
    </location>
</feature>
<feature type="region of interest" description="Disordered" evidence="3">
    <location>
        <begin position="1"/>
        <end position="44"/>
    </location>
</feature>
<dbReference type="GO" id="GO:0005634">
    <property type="term" value="C:nucleus"/>
    <property type="evidence" value="ECO:0007669"/>
    <property type="project" value="InterPro"/>
</dbReference>
<dbReference type="OrthoDB" id="770508at2759"/>
<protein>
    <recommendedName>
        <fullName evidence="4">Shugoshin C-terminal domain-containing protein</fullName>
    </recommendedName>
</protein>
<dbReference type="InterPro" id="IPR044693">
    <property type="entry name" value="SGO_plant"/>
</dbReference>
<dbReference type="PANTHER" id="PTHR34373">
    <property type="entry name" value="SHUGOSHIN 2"/>
    <property type="match status" value="1"/>
</dbReference>
<dbReference type="AlphaFoldDB" id="A0A6P6U367"/>
<evidence type="ECO:0000256" key="1">
    <source>
        <dbReference type="ARBA" id="ARBA00010845"/>
    </source>
</evidence>
<dbReference type="RefSeq" id="XP_027107128.1">
    <property type="nucleotide sequence ID" value="XM_027251327.2"/>
</dbReference>
<feature type="region of interest" description="Disordered" evidence="3">
    <location>
        <begin position="228"/>
        <end position="280"/>
    </location>
</feature>
<evidence type="ECO:0000259" key="4">
    <source>
        <dbReference type="Pfam" id="PF07557"/>
    </source>
</evidence>
<reference evidence="6" key="2">
    <citation type="submission" date="2025-08" db="UniProtKB">
        <authorList>
            <consortium name="RefSeq"/>
        </authorList>
    </citation>
    <scope>IDENTIFICATION</scope>
    <source>
        <tissue evidence="6">Leaves</tissue>
    </source>
</reference>
<evidence type="ECO:0000313" key="5">
    <source>
        <dbReference type="Proteomes" id="UP001652660"/>
    </source>
</evidence>
<accession>A0A6P6U367</accession>